<evidence type="ECO:0000313" key="6">
    <source>
        <dbReference type="EMBL" id="VFK22332.1"/>
    </source>
</evidence>
<dbReference type="PANTHER" id="PTHR42953:SF3">
    <property type="entry name" value="HIGH-AFFINITY ZINC UPTAKE SYSTEM PROTEIN ZNUA"/>
    <property type="match status" value="1"/>
</dbReference>
<accession>A0A450WZ52</accession>
<dbReference type="GO" id="GO:0046872">
    <property type="term" value="F:metal ion binding"/>
    <property type="evidence" value="ECO:0007669"/>
    <property type="project" value="InterPro"/>
</dbReference>
<protein>
    <recommendedName>
        <fullName evidence="2">High-affinity zinc uptake system protein ZnuA</fullName>
    </recommendedName>
</protein>
<reference evidence="6" key="1">
    <citation type="submission" date="2019-02" db="EMBL/GenBank/DDBJ databases">
        <authorList>
            <person name="Gruber-Vodicka R. H."/>
            <person name="Seah K. B. B."/>
        </authorList>
    </citation>
    <scope>NUCLEOTIDE SEQUENCE</scope>
    <source>
        <strain evidence="6">BECK_S313</strain>
    </source>
</reference>
<dbReference type="InterPro" id="IPR050492">
    <property type="entry name" value="Bact_metal-bind_prot9"/>
</dbReference>
<dbReference type="AlphaFoldDB" id="A0A450WZ52"/>
<keyword evidence="5" id="KW-0864">Zinc transport</keyword>
<keyword evidence="5" id="KW-0406">Ion transport</keyword>
<gene>
    <name evidence="6" type="ORF">BECKLPF1236B_GA0070989_13042</name>
</gene>
<sequence length="344" mass="37907">MKTHPPSRRTAAWNLLFLLCAAFLYAPWAFAGNSPRESLSVVASILPIHSLVSGVMRGVASPSLIVKGYGSPHTYRMRPSDATQLHDADLVFWFGDTLETFLRKPLASLPETTRVIPLLKTPGLTLLKNRKGGTWNNHAADPLDSDLHSHFHAPDNPASQALGYNPHIWLDPGNADRLARAIAQHLREIDPAHGPQYEANADTLSKRIHALGKRLHQWLSPLRDAPYLVFHDAFPYLETRYGLHAAGSITANPAGIPGARRIKDLQAAIKRLGIRCVFREPQFGLKLIETVLEGADVNIGVLDPLGMNIPPGPDHWFLMMADHAEVMRDCLSSGAPSLEMNPDR</sequence>
<evidence type="ECO:0000256" key="4">
    <source>
        <dbReference type="ARBA" id="ARBA00022729"/>
    </source>
</evidence>
<dbReference type="SUPFAM" id="SSF53807">
    <property type="entry name" value="Helical backbone' metal receptor"/>
    <property type="match status" value="1"/>
</dbReference>
<organism evidence="6">
    <name type="scientific">Candidatus Kentrum sp. LPFa</name>
    <dbReference type="NCBI Taxonomy" id="2126335"/>
    <lineage>
        <taxon>Bacteria</taxon>
        <taxon>Pseudomonadati</taxon>
        <taxon>Pseudomonadota</taxon>
        <taxon>Gammaproteobacteria</taxon>
        <taxon>Candidatus Kentrum</taxon>
    </lineage>
</organism>
<dbReference type="Gene3D" id="3.40.50.1980">
    <property type="entry name" value="Nitrogenase molybdenum iron protein domain"/>
    <property type="match status" value="2"/>
</dbReference>
<evidence type="ECO:0000256" key="5">
    <source>
        <dbReference type="ARBA" id="ARBA00022906"/>
    </source>
</evidence>
<dbReference type="PANTHER" id="PTHR42953">
    <property type="entry name" value="HIGH-AFFINITY ZINC UPTAKE SYSTEM PROTEIN ZNUA-RELATED"/>
    <property type="match status" value="1"/>
</dbReference>
<name>A0A450WZ52_9GAMM</name>
<comment type="similarity">
    <text evidence="1">Belongs to the bacterial solute-binding protein 9 family.</text>
</comment>
<dbReference type="GO" id="GO:0006829">
    <property type="term" value="P:zinc ion transport"/>
    <property type="evidence" value="ECO:0007669"/>
    <property type="project" value="UniProtKB-KW"/>
</dbReference>
<proteinExistence type="inferred from homology"/>
<evidence type="ECO:0000256" key="2">
    <source>
        <dbReference type="ARBA" id="ARBA00015915"/>
    </source>
</evidence>
<keyword evidence="5" id="KW-0862">Zinc</keyword>
<keyword evidence="3" id="KW-0813">Transport</keyword>
<evidence type="ECO:0000256" key="3">
    <source>
        <dbReference type="ARBA" id="ARBA00022448"/>
    </source>
</evidence>
<keyword evidence="4" id="KW-0732">Signal</keyword>
<dbReference type="EMBL" id="CAADFK010000304">
    <property type="protein sequence ID" value="VFK22332.1"/>
    <property type="molecule type" value="Genomic_DNA"/>
</dbReference>
<evidence type="ECO:0000256" key="1">
    <source>
        <dbReference type="ARBA" id="ARBA00011028"/>
    </source>
</evidence>
<dbReference type="InterPro" id="IPR006127">
    <property type="entry name" value="ZnuA-like"/>
</dbReference>
<dbReference type="Pfam" id="PF01297">
    <property type="entry name" value="ZnuA"/>
    <property type="match status" value="1"/>
</dbReference>